<feature type="chain" id="PRO_5035265650" description="Thioredoxin domain-containing protein" evidence="1">
    <location>
        <begin position="23"/>
        <end position="151"/>
    </location>
</feature>
<dbReference type="AlphaFoldDB" id="A0A8J4UWX4"/>
<dbReference type="EMBL" id="AJWJ01000014">
    <property type="protein sequence ID" value="KAF2077986.1"/>
    <property type="molecule type" value="Genomic_DNA"/>
</dbReference>
<keyword evidence="4" id="KW-1185">Reference proteome</keyword>
<dbReference type="OrthoDB" id="2121326at2759"/>
<evidence type="ECO:0000313" key="3">
    <source>
        <dbReference type="EMBL" id="KAF2077986.1"/>
    </source>
</evidence>
<keyword evidence="1" id="KW-0732">Signal</keyword>
<evidence type="ECO:0000313" key="4">
    <source>
        <dbReference type="Proteomes" id="UP000695562"/>
    </source>
</evidence>
<dbReference type="InterPro" id="IPR013766">
    <property type="entry name" value="Thioredoxin_domain"/>
</dbReference>
<gene>
    <name evidence="3" type="ORF">CYY_000710</name>
</gene>
<evidence type="ECO:0000259" key="2">
    <source>
        <dbReference type="Pfam" id="PF00085"/>
    </source>
</evidence>
<accession>A0A8J4UWX4</accession>
<dbReference type="Pfam" id="PF00085">
    <property type="entry name" value="Thioredoxin"/>
    <property type="match status" value="1"/>
</dbReference>
<dbReference type="Proteomes" id="UP000695562">
    <property type="component" value="Unassembled WGS sequence"/>
</dbReference>
<dbReference type="SUPFAM" id="SSF52833">
    <property type="entry name" value="Thioredoxin-like"/>
    <property type="match status" value="1"/>
</dbReference>
<dbReference type="InterPro" id="IPR036249">
    <property type="entry name" value="Thioredoxin-like_sf"/>
</dbReference>
<reference evidence="3" key="1">
    <citation type="submission" date="2020-01" db="EMBL/GenBank/DDBJ databases">
        <title>Development of genomics and gene disruption for Polysphondylium violaceum indicates a role for the polyketide synthase stlB in stalk morphogenesis.</title>
        <authorList>
            <person name="Narita B."/>
            <person name="Kawabe Y."/>
            <person name="Kin K."/>
            <person name="Saito T."/>
            <person name="Gibbs R."/>
            <person name="Kuspa A."/>
            <person name="Muzny D."/>
            <person name="Queller D."/>
            <person name="Richards S."/>
            <person name="Strassman J."/>
            <person name="Sucgang R."/>
            <person name="Worley K."/>
            <person name="Schaap P."/>
        </authorList>
    </citation>
    <scope>NUCLEOTIDE SEQUENCE</scope>
    <source>
        <strain evidence="3">QSvi11</strain>
    </source>
</reference>
<feature type="signal peptide" evidence="1">
    <location>
        <begin position="1"/>
        <end position="22"/>
    </location>
</feature>
<dbReference type="Gene3D" id="3.40.30.10">
    <property type="entry name" value="Glutaredoxin"/>
    <property type="match status" value="1"/>
</dbReference>
<proteinExistence type="predicted"/>
<comment type="caution">
    <text evidence="3">The sequence shown here is derived from an EMBL/GenBank/DDBJ whole genome shotgun (WGS) entry which is preliminary data.</text>
</comment>
<organism evidence="3 4">
    <name type="scientific">Polysphondylium violaceum</name>
    <dbReference type="NCBI Taxonomy" id="133409"/>
    <lineage>
        <taxon>Eukaryota</taxon>
        <taxon>Amoebozoa</taxon>
        <taxon>Evosea</taxon>
        <taxon>Eumycetozoa</taxon>
        <taxon>Dictyostelia</taxon>
        <taxon>Dictyosteliales</taxon>
        <taxon>Dictyosteliaceae</taxon>
        <taxon>Polysphondylium</taxon>
    </lineage>
</organism>
<sequence>MFKSILLLSVFICLVFVSHTQGTAVNVPSATGWPILLNSTFLASKYDRSDNKLIVIYFTKDDCPPCDILSPMLAPWLHNATYSSVEFYEVNFSHFLNIPSDYEALEVTSLPSIKFYRNYEATEDGYVKFLWQSSAPVLMYTKAFDFINVNY</sequence>
<feature type="domain" description="Thioredoxin" evidence="2">
    <location>
        <begin position="50"/>
        <end position="122"/>
    </location>
</feature>
<evidence type="ECO:0000256" key="1">
    <source>
        <dbReference type="SAM" id="SignalP"/>
    </source>
</evidence>
<dbReference type="CDD" id="cd02947">
    <property type="entry name" value="TRX_family"/>
    <property type="match status" value="1"/>
</dbReference>
<name>A0A8J4UWX4_9MYCE</name>
<protein>
    <recommendedName>
        <fullName evidence="2">Thioredoxin domain-containing protein</fullName>
    </recommendedName>
</protein>